<sequence length="245" mass="28221">MPKILSESHESISNKSDIQLKTEDGSPSNRKGGLVSNKIVSKDAYNNRSSVQQLLARISQEIDENKPSDVIHFIVDFLCKHYPEHLHGFEAVWNGDPDLEKERILVVDFFKYQKLPVDISVHFINAGFDTIETLCTLSTNSLDDVEKFNNTRWLPGHKVRLQQTFNDITTRVKNFKEERDSLIKSINQRFISPPHLLNSIMIPKRINPIILPTIPHISSPIQVPNRTSNYTNIDKRFHAPIIFKR</sequence>
<dbReference type="EMBL" id="LT608147">
    <property type="protein sequence ID" value="SCM23626.1"/>
    <property type="molecule type" value="Genomic_DNA"/>
</dbReference>
<evidence type="ECO:0000313" key="7">
    <source>
        <dbReference type="Proteomes" id="UP000069549"/>
    </source>
</evidence>
<name>A0A0Y9XMV2_PLABE</name>
<evidence type="ECO:0000256" key="1">
    <source>
        <dbReference type="SAM" id="MobiDB-lite"/>
    </source>
</evidence>
<dbReference type="OrthoDB" id="445338at2759"/>
<dbReference type="AlphaFoldDB" id="A0A0Y9XMV2"/>
<dbReference type="Proteomes" id="UP000069549">
    <property type="component" value="Chromosome 11"/>
</dbReference>
<protein>
    <submittedName>
        <fullName evidence="2">Stripes inner membrane complex protein, putative</fullName>
    </submittedName>
</protein>
<accession>A0A0Y9XMV2</accession>
<feature type="region of interest" description="Disordered" evidence="1">
    <location>
        <begin position="1"/>
        <end position="34"/>
    </location>
</feature>
<dbReference type="Proteomes" id="UP000220214">
    <property type="component" value="Chromosome 11"/>
</dbReference>
<evidence type="ECO:0000313" key="2">
    <source>
        <dbReference type="EMBL" id="CXI61211.1"/>
    </source>
</evidence>
<dbReference type="Proteomes" id="UP000516480">
    <property type="component" value="Chromosome 11"/>
</dbReference>
<gene>
    <name evidence="2" type="primary">SIP</name>
    <name evidence="2" type="ORF">PBK173_000275600</name>
    <name evidence="4" type="ORF">PBNK65E_000267600</name>
    <name evidence="3" type="ORF">PBNK65NY_000266800</name>
    <name evidence="6" type="ORF">PBSP11A_000266800</name>
    <name evidence="5" type="ORF">PBSP11RLL_000267100</name>
</gene>
<evidence type="ECO:0000313" key="5">
    <source>
        <dbReference type="EMBL" id="SCO60978.1"/>
    </source>
</evidence>
<reference evidence="2 7" key="1">
    <citation type="submission" date="2016-02" db="EMBL/GenBank/DDBJ databases">
        <authorList>
            <consortium name="Pathogen Informatics"/>
        </authorList>
    </citation>
    <scope>NUCLEOTIDE SEQUENCE [LARGE SCALE GENOMIC DNA]</scope>
    <source>
        <strain evidence="2 7">K173</strain>
        <strain evidence="3 11">NK65 ny</strain>
        <strain evidence="4 10">NK65e</strain>
        <strain evidence="6 8">SP11 Antwerpcl1</strain>
        <strain evidence="5 9">SP11 RLL</strain>
    </source>
</reference>
<organism evidence="2 7">
    <name type="scientific">Plasmodium berghei</name>
    <dbReference type="NCBI Taxonomy" id="5821"/>
    <lineage>
        <taxon>Eukaryota</taxon>
        <taxon>Sar</taxon>
        <taxon>Alveolata</taxon>
        <taxon>Apicomplexa</taxon>
        <taxon>Aconoidasida</taxon>
        <taxon>Haemosporida</taxon>
        <taxon>Plasmodiidae</taxon>
        <taxon>Plasmodium</taxon>
        <taxon>Plasmodium (Vinckeia)</taxon>
    </lineage>
</organism>
<evidence type="ECO:0000313" key="10">
    <source>
        <dbReference type="Proteomes" id="UP000220214"/>
    </source>
</evidence>
<dbReference type="EMBL" id="LT614637">
    <property type="protein sequence ID" value="SCN26692.1"/>
    <property type="molecule type" value="Genomic_DNA"/>
</dbReference>
<proteinExistence type="predicted"/>
<evidence type="ECO:0000313" key="3">
    <source>
        <dbReference type="EMBL" id="SCM23626.1"/>
    </source>
</evidence>
<dbReference type="EMBL" id="LT608275">
    <property type="protein sequence ID" value="SCO60978.1"/>
    <property type="molecule type" value="Genomic_DNA"/>
</dbReference>
<evidence type="ECO:0000313" key="11">
    <source>
        <dbReference type="Proteomes" id="UP000516480"/>
    </source>
</evidence>
<evidence type="ECO:0000313" key="9">
    <source>
        <dbReference type="Proteomes" id="UP000219974"/>
    </source>
</evidence>
<dbReference type="EMBL" id="LT160031">
    <property type="protein sequence ID" value="CXI61211.1"/>
    <property type="molecule type" value="Genomic_DNA"/>
</dbReference>
<dbReference type="OMA" id="GFEAVWN"/>
<dbReference type="VEuPathDB" id="PlasmoDB:PBANKA_1109900"/>
<dbReference type="Proteomes" id="UP000219860">
    <property type="component" value="Chromosome 11"/>
</dbReference>
<dbReference type="EMBL" id="LT608259">
    <property type="protein sequence ID" value="SCO63058.1"/>
    <property type="molecule type" value="Genomic_DNA"/>
</dbReference>
<evidence type="ECO:0000313" key="4">
    <source>
        <dbReference type="EMBL" id="SCN26692.1"/>
    </source>
</evidence>
<feature type="compositionally biased region" description="Basic and acidic residues" evidence="1">
    <location>
        <begin position="1"/>
        <end position="24"/>
    </location>
</feature>
<evidence type="ECO:0000313" key="6">
    <source>
        <dbReference type="EMBL" id="SCO63058.1"/>
    </source>
</evidence>
<evidence type="ECO:0000313" key="8">
    <source>
        <dbReference type="Proteomes" id="UP000219860"/>
    </source>
</evidence>
<dbReference type="Proteomes" id="UP000219974">
    <property type="component" value="Chromosome 11"/>
</dbReference>